<keyword evidence="5" id="KW-1185">Reference proteome</keyword>
<dbReference type="AlphaFoldDB" id="A0A507BE48"/>
<evidence type="ECO:0000256" key="1">
    <source>
        <dbReference type="SAM" id="Coils"/>
    </source>
</evidence>
<feature type="coiled-coil region" evidence="1">
    <location>
        <begin position="61"/>
        <end position="88"/>
    </location>
</feature>
<evidence type="ECO:0000256" key="3">
    <source>
        <dbReference type="SAM" id="Phobius"/>
    </source>
</evidence>
<comment type="caution">
    <text evidence="4">The sequence shown here is derived from an EMBL/GenBank/DDBJ whole genome shotgun (WGS) entry which is preliminary data.</text>
</comment>
<organism evidence="4 5">
    <name type="scientific">Thyridium curvatum</name>
    <dbReference type="NCBI Taxonomy" id="1093900"/>
    <lineage>
        <taxon>Eukaryota</taxon>
        <taxon>Fungi</taxon>
        <taxon>Dikarya</taxon>
        <taxon>Ascomycota</taxon>
        <taxon>Pezizomycotina</taxon>
        <taxon>Sordariomycetes</taxon>
        <taxon>Sordariomycetidae</taxon>
        <taxon>Thyridiales</taxon>
        <taxon>Thyridiaceae</taxon>
        <taxon>Thyridium</taxon>
    </lineage>
</organism>
<proteinExistence type="predicted"/>
<gene>
    <name evidence="4" type="ORF">E0L32_002736</name>
</gene>
<evidence type="ECO:0000313" key="4">
    <source>
        <dbReference type="EMBL" id="TPX18227.1"/>
    </source>
</evidence>
<dbReference type="EMBL" id="SKBQ01000011">
    <property type="protein sequence ID" value="TPX18227.1"/>
    <property type="molecule type" value="Genomic_DNA"/>
</dbReference>
<keyword evidence="3" id="KW-0472">Membrane</keyword>
<protein>
    <submittedName>
        <fullName evidence="4">Uncharacterized protein</fullName>
    </submittedName>
</protein>
<keyword evidence="1" id="KW-0175">Coiled coil</keyword>
<sequence length="175" mass="19665">MDTKGQLGTESNSTSTTPRFALEPMRQMLLGWQVVAGCALGAFTITLLILVIMSRRRANAASQMADKLKKAQEESSRLRAQQQDGLEEQLRLKSDLKTLQLLIPDWPDLECRDEDEQSSIVSDSRESSVFVPGSWSDDDADMTEDEISAIRKPRIMRIPVQKSTTEDDSIYKSIK</sequence>
<evidence type="ECO:0000256" key="2">
    <source>
        <dbReference type="SAM" id="MobiDB-lite"/>
    </source>
</evidence>
<reference evidence="4 5" key="1">
    <citation type="submission" date="2019-06" db="EMBL/GenBank/DDBJ databases">
        <title>Draft genome sequence of the filamentous fungus Phialemoniopsis curvata isolated from diesel fuel.</title>
        <authorList>
            <person name="Varaljay V.A."/>
            <person name="Lyon W.J."/>
            <person name="Crouch A.L."/>
            <person name="Drake C.E."/>
            <person name="Hollomon J.M."/>
            <person name="Nadeau L.J."/>
            <person name="Nunn H.S."/>
            <person name="Stevenson B.S."/>
            <person name="Bojanowski C.L."/>
            <person name="Crookes-Goodson W.J."/>
        </authorList>
    </citation>
    <scope>NUCLEOTIDE SEQUENCE [LARGE SCALE GENOMIC DNA]</scope>
    <source>
        <strain evidence="4 5">D216</strain>
    </source>
</reference>
<dbReference type="Proteomes" id="UP000319257">
    <property type="component" value="Unassembled WGS sequence"/>
</dbReference>
<evidence type="ECO:0000313" key="5">
    <source>
        <dbReference type="Proteomes" id="UP000319257"/>
    </source>
</evidence>
<feature type="region of interest" description="Disordered" evidence="2">
    <location>
        <begin position="117"/>
        <end position="142"/>
    </location>
</feature>
<keyword evidence="3" id="KW-0812">Transmembrane</keyword>
<dbReference type="GeneID" id="41970183"/>
<name>A0A507BE48_9PEZI</name>
<accession>A0A507BE48</accession>
<dbReference type="InParanoid" id="A0A507BE48"/>
<dbReference type="RefSeq" id="XP_030999938.1">
    <property type="nucleotide sequence ID" value="XM_031136958.1"/>
</dbReference>
<feature type="transmembrane region" description="Helical" evidence="3">
    <location>
        <begin position="30"/>
        <end position="53"/>
    </location>
</feature>
<keyword evidence="3" id="KW-1133">Transmembrane helix</keyword>